<dbReference type="EMBL" id="JBBPBN010000019">
    <property type="protein sequence ID" value="KAK9018481.1"/>
    <property type="molecule type" value="Genomic_DNA"/>
</dbReference>
<evidence type="ECO:0000313" key="2">
    <source>
        <dbReference type="Proteomes" id="UP001396334"/>
    </source>
</evidence>
<comment type="caution">
    <text evidence="1">The sequence shown here is derived from an EMBL/GenBank/DDBJ whole genome shotgun (WGS) entry which is preliminary data.</text>
</comment>
<keyword evidence="2" id="KW-1185">Reference proteome</keyword>
<proteinExistence type="predicted"/>
<dbReference type="PANTHER" id="PTHR48040:SF61">
    <property type="entry name" value="ABC TRANSPORTER DOMAIN-CONTAINING PROTEIN"/>
    <property type="match status" value="1"/>
</dbReference>
<dbReference type="Proteomes" id="UP001396334">
    <property type="component" value="Unassembled WGS sequence"/>
</dbReference>
<dbReference type="Gene3D" id="3.40.50.300">
    <property type="entry name" value="P-loop containing nucleotide triphosphate hydrolases"/>
    <property type="match status" value="1"/>
</dbReference>
<evidence type="ECO:0000313" key="1">
    <source>
        <dbReference type="EMBL" id="KAK9018481.1"/>
    </source>
</evidence>
<gene>
    <name evidence="1" type="ORF">V6N11_001455</name>
</gene>
<dbReference type="PANTHER" id="PTHR48040">
    <property type="entry name" value="PLEIOTROPIC DRUG RESISTANCE PROTEIN 1-LIKE ISOFORM X1"/>
    <property type="match status" value="1"/>
</dbReference>
<protein>
    <submittedName>
        <fullName evidence="1">Uncharacterized protein</fullName>
    </submittedName>
</protein>
<reference evidence="1 2" key="1">
    <citation type="journal article" date="2024" name="G3 (Bethesda)">
        <title>Genome assembly of Hibiscus sabdariffa L. provides insights into metabolisms of medicinal natural products.</title>
        <authorList>
            <person name="Kim T."/>
        </authorList>
    </citation>
    <scope>NUCLEOTIDE SEQUENCE [LARGE SCALE GENOMIC DNA]</scope>
    <source>
        <strain evidence="1">TK-2024</strain>
        <tissue evidence="1">Old leaves</tissue>
    </source>
</reference>
<organism evidence="1 2">
    <name type="scientific">Hibiscus sabdariffa</name>
    <name type="common">roselle</name>
    <dbReference type="NCBI Taxonomy" id="183260"/>
    <lineage>
        <taxon>Eukaryota</taxon>
        <taxon>Viridiplantae</taxon>
        <taxon>Streptophyta</taxon>
        <taxon>Embryophyta</taxon>
        <taxon>Tracheophyta</taxon>
        <taxon>Spermatophyta</taxon>
        <taxon>Magnoliopsida</taxon>
        <taxon>eudicotyledons</taxon>
        <taxon>Gunneridae</taxon>
        <taxon>Pentapetalae</taxon>
        <taxon>rosids</taxon>
        <taxon>malvids</taxon>
        <taxon>Malvales</taxon>
        <taxon>Malvaceae</taxon>
        <taxon>Malvoideae</taxon>
        <taxon>Hibiscus</taxon>
    </lineage>
</organism>
<dbReference type="InterPro" id="IPR027417">
    <property type="entry name" value="P-loop_NTPase"/>
</dbReference>
<sequence>MCNSKGVGKPESQNGFPKMVNDSVIMAKEDELEDYVKDIEVKLGFSGVFRSGFLTTLMRVCGVVLRFSKNQETFTSGFGYCEQNDILFPHVMVYEYSLNYAWLRLFKEVDAETRKMFIEGVMKLVELCPLRHVLVGLSSVNGILTEQQKRFTSVIELVANPSIIFIYEPTSMLDTKAAAIVMRMTKNIVDTSRTIVCTIHQPGINILEAFDERFLLKRGGQEIYMKSFRHHSKHLIKYFEAIQGVRNIRDGYSPTTWMLDVTASAQELSLGVDVAGIYKNSNLYKRNKALIEDLSKLAHVTLFWDFDKRMKKMQDLKNAMGSMHVSSREHKGNVKEISAEAATTNQPVEVTDLGFGFTMKVDSSIANSYGSR</sequence>
<dbReference type="SUPFAM" id="SSF52540">
    <property type="entry name" value="P-loop containing nucleoside triphosphate hydrolases"/>
    <property type="match status" value="1"/>
</dbReference>
<accession>A0ABR2RZS8</accession>
<name>A0ABR2RZS8_9ROSI</name>